<keyword evidence="4" id="KW-1185">Reference proteome</keyword>
<dbReference type="SMART" id="SM00487">
    <property type="entry name" value="DEXDc"/>
    <property type="match status" value="1"/>
</dbReference>
<dbReference type="CDD" id="cd18785">
    <property type="entry name" value="SF2_C"/>
    <property type="match status" value="1"/>
</dbReference>
<comment type="caution">
    <text evidence="3">The sequence shown here is derived from an EMBL/GenBank/DDBJ whole genome shotgun (WGS) entry which is preliminary data.</text>
</comment>
<dbReference type="InterPro" id="IPR050742">
    <property type="entry name" value="Helicase_Restrict-Modif_Enz"/>
</dbReference>
<dbReference type="PROSITE" id="PS51192">
    <property type="entry name" value="HELICASE_ATP_BIND_1"/>
    <property type="match status" value="1"/>
</dbReference>
<dbReference type="SMART" id="SM00490">
    <property type="entry name" value="HELICc"/>
    <property type="match status" value="1"/>
</dbReference>
<evidence type="ECO:0000313" key="3">
    <source>
        <dbReference type="EMBL" id="MBC8575152.1"/>
    </source>
</evidence>
<keyword evidence="3" id="KW-0547">Nucleotide-binding</keyword>
<dbReference type="Proteomes" id="UP000658131">
    <property type="component" value="Unassembled WGS sequence"/>
</dbReference>
<dbReference type="RefSeq" id="WP_262398800.1">
    <property type="nucleotide sequence ID" value="NZ_JACRTB010000002.1"/>
</dbReference>
<dbReference type="Gene3D" id="3.40.50.300">
    <property type="entry name" value="P-loop containing nucleotide triphosphate hydrolases"/>
    <property type="match status" value="2"/>
</dbReference>
<feature type="domain" description="Helicase ATP-binding" evidence="1">
    <location>
        <begin position="188"/>
        <end position="362"/>
    </location>
</feature>
<dbReference type="InterPro" id="IPR001650">
    <property type="entry name" value="Helicase_C-like"/>
</dbReference>
<dbReference type="PROSITE" id="PS51194">
    <property type="entry name" value="HELICASE_CTER"/>
    <property type="match status" value="1"/>
</dbReference>
<organism evidence="3 4">
    <name type="scientific">Yanshouia hominis</name>
    <dbReference type="NCBI Taxonomy" id="2763673"/>
    <lineage>
        <taxon>Bacteria</taxon>
        <taxon>Bacillati</taxon>
        <taxon>Bacillota</taxon>
        <taxon>Clostridia</taxon>
        <taxon>Eubacteriales</taxon>
        <taxon>Oscillospiraceae</taxon>
        <taxon>Yanshouia</taxon>
    </lineage>
</organism>
<evidence type="ECO:0000259" key="1">
    <source>
        <dbReference type="PROSITE" id="PS51192"/>
    </source>
</evidence>
<dbReference type="InterPro" id="IPR006935">
    <property type="entry name" value="Helicase/UvrB_N"/>
</dbReference>
<proteinExistence type="predicted"/>
<dbReference type="InterPro" id="IPR014001">
    <property type="entry name" value="Helicase_ATP-bd"/>
</dbReference>
<evidence type="ECO:0000313" key="4">
    <source>
        <dbReference type="Proteomes" id="UP000658131"/>
    </source>
</evidence>
<keyword evidence="3" id="KW-0067">ATP-binding</keyword>
<evidence type="ECO:0000259" key="2">
    <source>
        <dbReference type="PROSITE" id="PS51194"/>
    </source>
</evidence>
<protein>
    <submittedName>
        <fullName evidence="3">DEAD/DEAH box helicase family protein</fullName>
    </submittedName>
</protein>
<accession>A0ABR7NFG0</accession>
<keyword evidence="3" id="KW-0378">Hydrolase</keyword>
<gene>
    <name evidence="3" type="ORF">H8717_01830</name>
</gene>
<keyword evidence="3" id="KW-0347">Helicase</keyword>
<dbReference type="Pfam" id="PF04851">
    <property type="entry name" value="ResIII"/>
    <property type="match status" value="1"/>
</dbReference>
<dbReference type="Pfam" id="PF00271">
    <property type="entry name" value="Helicase_C"/>
    <property type="match status" value="1"/>
</dbReference>
<dbReference type="PANTHER" id="PTHR47396:SF1">
    <property type="entry name" value="ATP-DEPENDENT HELICASE IRC3-RELATED"/>
    <property type="match status" value="1"/>
</dbReference>
<name>A0ABR7NFG0_9FIRM</name>
<dbReference type="EMBL" id="JACRTB010000002">
    <property type="protein sequence ID" value="MBC8575152.1"/>
    <property type="molecule type" value="Genomic_DNA"/>
</dbReference>
<dbReference type="PANTHER" id="PTHR47396">
    <property type="entry name" value="TYPE I RESTRICTION ENZYME ECOKI R PROTEIN"/>
    <property type="match status" value="1"/>
</dbReference>
<sequence length="944" mass="107160">MTFHKIYRQLYSCWDELEKAIEAIEPLKEKGDAFEQFAYAYFTYFRDLYQIRELYMGPQIPEAYRKKYQLEKKDSGVDGLFLQEGGSSVAYQVKFRSAQAAPSYDELTSFWAESEHTDGRCIFANCHALPKQSQKKKDQFTILRDCLSTLDSAFFAWLFRFAGTGDAAVRREKLSPLPHQRKIIGEVLAGFCGGDRGKLLAACGTGKTLTALWIHEGMGSRTVLFIAPNLALIKQTLEAWMPQASAPFLYLCVCSDPTVAGAEENDDFAADTSYIGVPVTTEAEKIAAFLRHPSDRNRVVFSTYQSLDAVVIAMQSCPGFAFDLAFFDEAHRTAGNKDSQMFILGMQDQCIPCKKRLFMTATERFVNPHIVGRAKQLNYEVFSMDNREQYGATFSSLPFREAIEQGIINDYKIVLCCMSEGELRRIIRENQLIDLGDRRIDARTLFLQVLLAKTMGDIGVHKVISYHRSINAAQEFIEPSDGSSIREVIAAVTDSMDASDIYAGHINGKMSAGTRREIFDTFIRAPYGVISNARCLTEGVDVPMIDAIYFAEPKNSMIDIIQAVGRSLRKDRSKPDQISYIIIPMVISDQVSKFEDIDPKEFSTLHSVIQALRDQDRILADYIDKLNLKAARGKGHSHQEPNAPILVELSEQLDIGEFSESLSLRIAEVNKDPGKIAKEFLVSKTSRASGIRRTFRTVGDYTIDAYYSSLVLPTLERYPSFSVGLPREAIAIDHNNVSHCVKIGALAERDLKFWVTDVGRALFEYRELSTDIFREQMLKYYELDTITRIPRFPYRMALRVIAALEGVNRFEFVYSLYIIRHFGAQGEREAIERVQYLRDSYPNLEVLNEANKRIVLEALNAKFDTTLTFEDIWTSRTTVYNQFNYIKKHLLTWERIFDRSAPKDVIGLLPGGAELIAEELEKSAEIETCPLDSLRTNYTQYKGY</sequence>
<feature type="domain" description="Helicase C-terminal" evidence="2">
    <location>
        <begin position="459"/>
        <end position="620"/>
    </location>
</feature>
<dbReference type="GO" id="GO:0004386">
    <property type="term" value="F:helicase activity"/>
    <property type="evidence" value="ECO:0007669"/>
    <property type="project" value="UniProtKB-KW"/>
</dbReference>
<dbReference type="SUPFAM" id="SSF52540">
    <property type="entry name" value="P-loop containing nucleoside triphosphate hydrolases"/>
    <property type="match status" value="1"/>
</dbReference>
<dbReference type="InterPro" id="IPR027417">
    <property type="entry name" value="P-loop_NTPase"/>
</dbReference>
<reference evidence="3 4" key="1">
    <citation type="submission" date="2020-08" db="EMBL/GenBank/DDBJ databases">
        <title>Genome public.</title>
        <authorList>
            <person name="Liu C."/>
            <person name="Sun Q."/>
        </authorList>
    </citation>
    <scope>NUCLEOTIDE SEQUENCE [LARGE SCALE GENOMIC DNA]</scope>
    <source>
        <strain evidence="3 4">BX1</strain>
    </source>
</reference>